<accession>A0A0G0IXI0</accession>
<dbReference type="Pfam" id="PF02565">
    <property type="entry name" value="RecO_C"/>
    <property type="match status" value="1"/>
</dbReference>
<keyword evidence="4 7" id="KW-0233">DNA recombination</keyword>
<dbReference type="HAMAP" id="MF_00201">
    <property type="entry name" value="RecO"/>
    <property type="match status" value="1"/>
</dbReference>
<gene>
    <name evidence="7" type="primary">recO</name>
    <name evidence="9" type="ORF">US75_C0014G0004</name>
</gene>
<sequence length="181" mass="21322">MSHHSFSTEGIILSRKNYGEADRLLTIFSKHYGKMFLLAKGVRKPKSRKRGHIEIFSRLKYSFTKNDHFIMMNEAELIDPYDKTRLNLRKTSLAYYFIEVVSKIIQEDEKHEDLYKILVGYLENIKSTAKLRNLRLQFIYDVLITLGYWPSGKAMIDPDKVIESVLERQINSKRVGEKMLK</sequence>
<dbReference type="InterPro" id="IPR003717">
    <property type="entry name" value="RecO"/>
</dbReference>
<comment type="similarity">
    <text evidence="1 7">Belongs to the RecO family.</text>
</comment>
<evidence type="ECO:0000313" key="9">
    <source>
        <dbReference type="EMBL" id="KKQ55755.1"/>
    </source>
</evidence>
<dbReference type="PANTHER" id="PTHR33991">
    <property type="entry name" value="DNA REPAIR PROTEIN RECO"/>
    <property type="match status" value="1"/>
</dbReference>
<dbReference type="NCBIfam" id="TIGR00613">
    <property type="entry name" value="reco"/>
    <property type="match status" value="1"/>
</dbReference>
<dbReference type="InterPro" id="IPR012340">
    <property type="entry name" value="NA-bd_OB-fold"/>
</dbReference>
<evidence type="ECO:0000256" key="3">
    <source>
        <dbReference type="ARBA" id="ARBA00022763"/>
    </source>
</evidence>
<dbReference type="Gene3D" id="2.40.50.140">
    <property type="entry name" value="Nucleic acid-binding proteins"/>
    <property type="match status" value="1"/>
</dbReference>
<keyword evidence="5 7" id="KW-0234">DNA repair</keyword>
<evidence type="ECO:0000259" key="8">
    <source>
        <dbReference type="Pfam" id="PF11967"/>
    </source>
</evidence>
<evidence type="ECO:0000256" key="5">
    <source>
        <dbReference type="ARBA" id="ARBA00023204"/>
    </source>
</evidence>
<evidence type="ECO:0000256" key="7">
    <source>
        <dbReference type="HAMAP-Rule" id="MF_00201"/>
    </source>
</evidence>
<dbReference type="GO" id="GO:0006302">
    <property type="term" value="P:double-strand break repair"/>
    <property type="evidence" value="ECO:0007669"/>
    <property type="project" value="TreeGrafter"/>
</dbReference>
<reference evidence="9 10" key="1">
    <citation type="journal article" date="2015" name="Nature">
        <title>rRNA introns, odd ribosomes, and small enigmatic genomes across a large radiation of phyla.</title>
        <authorList>
            <person name="Brown C.T."/>
            <person name="Hug L.A."/>
            <person name="Thomas B.C."/>
            <person name="Sharon I."/>
            <person name="Castelle C.J."/>
            <person name="Singh A."/>
            <person name="Wilkins M.J."/>
            <person name="Williams K.H."/>
            <person name="Banfield J.F."/>
        </authorList>
    </citation>
    <scope>NUCLEOTIDE SEQUENCE [LARGE SCALE GENOMIC DNA]</scope>
</reference>
<name>A0A0G0IXI0_9BACT</name>
<dbReference type="PATRIC" id="fig|1618583.3.peg.631"/>
<evidence type="ECO:0000256" key="1">
    <source>
        <dbReference type="ARBA" id="ARBA00007452"/>
    </source>
</evidence>
<dbReference type="EMBL" id="LBUE01000014">
    <property type="protein sequence ID" value="KKQ55755.1"/>
    <property type="molecule type" value="Genomic_DNA"/>
</dbReference>
<evidence type="ECO:0000313" key="10">
    <source>
        <dbReference type="Proteomes" id="UP000034096"/>
    </source>
</evidence>
<dbReference type="SUPFAM" id="SSF57863">
    <property type="entry name" value="ArfGap/RecO-like zinc finger"/>
    <property type="match status" value="1"/>
</dbReference>
<dbReference type="Pfam" id="PF11967">
    <property type="entry name" value="RecO_N"/>
    <property type="match status" value="1"/>
</dbReference>
<dbReference type="Proteomes" id="UP000034096">
    <property type="component" value="Unassembled WGS sequence"/>
</dbReference>
<dbReference type="GO" id="GO:0043590">
    <property type="term" value="C:bacterial nucleoid"/>
    <property type="evidence" value="ECO:0007669"/>
    <property type="project" value="TreeGrafter"/>
</dbReference>
<keyword evidence="3 7" id="KW-0227">DNA damage</keyword>
<evidence type="ECO:0000256" key="6">
    <source>
        <dbReference type="ARBA" id="ARBA00033409"/>
    </source>
</evidence>
<dbReference type="InterPro" id="IPR022572">
    <property type="entry name" value="DNA_rep/recomb_RecO_N"/>
</dbReference>
<protein>
    <recommendedName>
        <fullName evidence="2 7">DNA repair protein RecO</fullName>
    </recommendedName>
    <alternativeName>
        <fullName evidence="6 7">Recombination protein O</fullName>
    </alternativeName>
</protein>
<dbReference type="GO" id="GO:0006310">
    <property type="term" value="P:DNA recombination"/>
    <property type="evidence" value="ECO:0007669"/>
    <property type="project" value="UniProtKB-UniRule"/>
</dbReference>
<comment type="caution">
    <text evidence="9">The sequence shown here is derived from an EMBL/GenBank/DDBJ whole genome shotgun (WGS) entry which is preliminary data.</text>
</comment>
<feature type="domain" description="DNA replication/recombination mediator RecO N-terminal" evidence="8">
    <location>
        <begin position="5"/>
        <end position="81"/>
    </location>
</feature>
<dbReference type="SUPFAM" id="SSF50249">
    <property type="entry name" value="Nucleic acid-binding proteins"/>
    <property type="match status" value="1"/>
</dbReference>
<comment type="function">
    <text evidence="7">Involved in DNA repair and RecF pathway recombination.</text>
</comment>
<dbReference type="InterPro" id="IPR037278">
    <property type="entry name" value="ARFGAP/RecO"/>
</dbReference>
<dbReference type="STRING" id="1618583.US75_C0014G0004"/>
<dbReference type="PANTHER" id="PTHR33991:SF1">
    <property type="entry name" value="DNA REPAIR PROTEIN RECO"/>
    <property type="match status" value="1"/>
</dbReference>
<dbReference type="Gene3D" id="1.20.1440.120">
    <property type="entry name" value="Recombination protein O, C-terminal domain"/>
    <property type="match status" value="1"/>
</dbReference>
<dbReference type="InterPro" id="IPR042242">
    <property type="entry name" value="RecO_C"/>
</dbReference>
<evidence type="ECO:0000256" key="4">
    <source>
        <dbReference type="ARBA" id="ARBA00023172"/>
    </source>
</evidence>
<proteinExistence type="inferred from homology"/>
<organism evidence="9 10">
    <name type="scientific">Candidatus Woesebacteria bacterium GW2011_GWC1_38_13</name>
    <dbReference type="NCBI Taxonomy" id="1618583"/>
    <lineage>
        <taxon>Bacteria</taxon>
        <taxon>Candidatus Woeseibacteriota</taxon>
    </lineage>
</organism>
<evidence type="ECO:0000256" key="2">
    <source>
        <dbReference type="ARBA" id="ARBA00021310"/>
    </source>
</evidence>
<dbReference type="AlphaFoldDB" id="A0A0G0IXI0"/>